<organism evidence="2 3">
    <name type="scientific">Entamoeba invadens IP1</name>
    <dbReference type="NCBI Taxonomy" id="370355"/>
    <lineage>
        <taxon>Eukaryota</taxon>
        <taxon>Amoebozoa</taxon>
        <taxon>Evosea</taxon>
        <taxon>Archamoebae</taxon>
        <taxon>Mastigamoebida</taxon>
        <taxon>Entamoebidae</taxon>
        <taxon>Entamoeba</taxon>
    </lineage>
</organism>
<dbReference type="KEGG" id="eiv:EIN_239420"/>
<feature type="compositionally biased region" description="Basic and acidic residues" evidence="1">
    <location>
        <begin position="251"/>
        <end position="261"/>
    </location>
</feature>
<dbReference type="RefSeq" id="XP_004260403.1">
    <property type="nucleotide sequence ID" value="XM_004260355.1"/>
</dbReference>
<dbReference type="AlphaFoldDB" id="A0A0A1UCS1"/>
<evidence type="ECO:0000313" key="2">
    <source>
        <dbReference type="EMBL" id="ELP93632.1"/>
    </source>
</evidence>
<dbReference type="EMBL" id="KB206281">
    <property type="protein sequence ID" value="ELP93632.1"/>
    <property type="molecule type" value="Genomic_DNA"/>
</dbReference>
<reference evidence="2 3" key="1">
    <citation type="submission" date="2012-10" db="EMBL/GenBank/DDBJ databases">
        <authorList>
            <person name="Zafar N."/>
            <person name="Inman J."/>
            <person name="Hall N."/>
            <person name="Lorenzi H."/>
            <person name="Caler E."/>
        </authorList>
    </citation>
    <scope>NUCLEOTIDE SEQUENCE [LARGE SCALE GENOMIC DNA]</scope>
    <source>
        <strain evidence="2 3">IP1</strain>
    </source>
</reference>
<dbReference type="Proteomes" id="UP000014680">
    <property type="component" value="Unassembled WGS sequence"/>
</dbReference>
<protein>
    <recommendedName>
        <fullName evidence="4">TLDc domain-containing protein</fullName>
    </recommendedName>
</protein>
<feature type="region of interest" description="Disordered" evidence="1">
    <location>
        <begin position="234"/>
        <end position="321"/>
    </location>
</feature>
<accession>A0A0A1UCS1</accession>
<proteinExistence type="predicted"/>
<keyword evidence="3" id="KW-1185">Reference proteome</keyword>
<evidence type="ECO:0000256" key="1">
    <source>
        <dbReference type="SAM" id="MobiDB-lite"/>
    </source>
</evidence>
<dbReference type="VEuPathDB" id="AmoebaDB:EIN_239420"/>
<name>A0A0A1UCS1_ENTIV</name>
<sequence length="500" mass="56458">MEIEEVDAYTFLSTLTPNIDTSFITLKNAMSLHQKTPKLIVVSSFTTDKLNEEISALNDAFDKSKVSEQICKDFLKEISKVLSTLLDFVSLLKSVKKQCDSEFTSIQNYQNQTLQRIIEKEKFRCDQELSKNTFRKTQLLNEFAEREKELLSKMTSPLIEKIARKTISRHSTEFSKSLVTVKHECTEEEELHSSQITETTCDILEDDNEDVVLTQMTPKSFQPTLKQSKPLIKSDAAHIKKTPTLKKVKKDGKAKENKMDTTTKLIRTQIVKPKNNLKLSSSQTSEEELYSENDSKKSTESSSSPPEDKNDKKEKKKSEKLSTHSVLSTDFLSAKEQDSLHKWTKREIGQVAFDSTVDPISPGSCFIAKELAKCNGFIVVADVDSTTRFGFCFFEKVGPDNLHVSDKKGFIFVMTEDGGDTPRKVVLNKKKGITMEIALKGSPKTFDVDEGTLFIGRKRVGMMKGSRTFGVGVNESKTEIIEKKKIIITRVVVYAMGEKL</sequence>
<feature type="compositionally biased region" description="Basic and acidic residues" evidence="1">
    <location>
        <begin position="306"/>
        <end position="321"/>
    </location>
</feature>
<dbReference type="GeneID" id="14892625"/>
<evidence type="ECO:0000313" key="3">
    <source>
        <dbReference type="Proteomes" id="UP000014680"/>
    </source>
</evidence>
<feature type="compositionally biased region" description="Basic residues" evidence="1">
    <location>
        <begin position="239"/>
        <end position="250"/>
    </location>
</feature>
<gene>
    <name evidence="2" type="ORF">EIN_239420</name>
</gene>
<evidence type="ECO:0008006" key="4">
    <source>
        <dbReference type="Google" id="ProtNLM"/>
    </source>
</evidence>